<evidence type="ECO:0000256" key="1">
    <source>
        <dbReference type="SAM" id="MobiDB-lite"/>
    </source>
</evidence>
<dbReference type="AlphaFoldDB" id="A0A2N9FKV0"/>
<feature type="region of interest" description="Disordered" evidence="1">
    <location>
        <begin position="359"/>
        <end position="387"/>
    </location>
</feature>
<name>A0A2N9FKV0_FAGSY</name>
<reference evidence="2" key="1">
    <citation type="submission" date="2018-02" db="EMBL/GenBank/DDBJ databases">
        <authorList>
            <person name="Cohen D.B."/>
            <person name="Kent A.D."/>
        </authorList>
    </citation>
    <scope>NUCLEOTIDE SEQUENCE</scope>
</reference>
<gene>
    <name evidence="2" type="ORF">FSB_LOCUS15421</name>
</gene>
<feature type="region of interest" description="Disordered" evidence="1">
    <location>
        <begin position="811"/>
        <end position="837"/>
    </location>
</feature>
<accession>A0A2N9FKV0</accession>
<proteinExistence type="predicted"/>
<evidence type="ECO:0008006" key="3">
    <source>
        <dbReference type="Google" id="ProtNLM"/>
    </source>
</evidence>
<feature type="compositionally biased region" description="Basic and acidic residues" evidence="1">
    <location>
        <begin position="813"/>
        <end position="825"/>
    </location>
</feature>
<feature type="region of interest" description="Disordered" evidence="1">
    <location>
        <begin position="42"/>
        <end position="67"/>
    </location>
</feature>
<organism evidence="2">
    <name type="scientific">Fagus sylvatica</name>
    <name type="common">Beechnut</name>
    <dbReference type="NCBI Taxonomy" id="28930"/>
    <lineage>
        <taxon>Eukaryota</taxon>
        <taxon>Viridiplantae</taxon>
        <taxon>Streptophyta</taxon>
        <taxon>Embryophyta</taxon>
        <taxon>Tracheophyta</taxon>
        <taxon>Spermatophyta</taxon>
        <taxon>Magnoliopsida</taxon>
        <taxon>eudicotyledons</taxon>
        <taxon>Gunneridae</taxon>
        <taxon>Pentapetalae</taxon>
        <taxon>rosids</taxon>
        <taxon>fabids</taxon>
        <taxon>Fagales</taxon>
        <taxon>Fagaceae</taxon>
        <taxon>Fagus</taxon>
    </lineage>
</organism>
<dbReference type="EMBL" id="OIVN01000928">
    <property type="protein sequence ID" value="SPC87539.1"/>
    <property type="molecule type" value="Genomic_DNA"/>
</dbReference>
<sequence length="837" mass="92478">MRHIVGKLSTSSFQRYKVCANRSSDEGVMAPGSRGVGAVFVHSSGEDSGQTGDAIGEPRVPRRSRSHYLSNAPGLADQLVASRKDSAREGGSCAAYFCKVPDSRESELGLVRYGPASRVHRGVFGPFEGSFPIRIPADPDKFLAIREFHVVHGCVLFPMCPGSQINLLRVRKTLCASVATSVGKFRNFQQNLISPCTEASLGSQDMILANGGRRNVPYAKGGGQFDPVFGLVNGPVKPWSNLVNLGQTWSNLVKALQTLGNVSRTSFQGFLGTADLVRAASFCVPTPEKIPGMLGQGSGSGSQRRSDHLAKGKAVAYAPESSPNTDDEYDAMEDVRTRHDSTIARNLQAELDAEAAGLASSATRPPSRPGVAIGHSARPSGFKYPPQGGIRPRYPVATPVEDTPLLTSLLDHPSSSVRHCEDPPESVGRGGWSDFCQLLETARQEYRDFLAELGFGPFLSIRYVHVWHPLVRCWVERFFHHTGTFHLSTCEMGVFPVDWSAILGIRFGGRIPPSEPISDFEALEILGIDDPVAIVGKKLPSLKVSYLRDLLRREIEEPPTELRYRQWVAYFIFSCFLGNDKSTIPTPIVDMLPVAPDSVFPLTRRWDSAWIRQLTSHTLLECRTMVDCIIDINIVFQPYSPFLVEHTEVFRAVELSHLRIWIRSPRSWELLMGERTIRQMGGEAVVPVDPPQLMTIEGYIPRALSDSYVGGVDAFLGLIQADVPYQEWFERVSLGSLMSLHEVEGGRVMGETAMDSHVFRSSREVDRLQSEILHLQLELSVSEDRHAADVDRLQGEAAPREGEMVQMQAELAQRQRDVDSRDAELAVHPASIRRLED</sequence>
<evidence type="ECO:0000313" key="2">
    <source>
        <dbReference type="EMBL" id="SPC87539.1"/>
    </source>
</evidence>
<protein>
    <recommendedName>
        <fullName evidence="3">Aminotransferase-like plant mobile domain-containing protein</fullName>
    </recommendedName>
</protein>